<evidence type="ECO:0000256" key="3">
    <source>
        <dbReference type="SAM" id="Phobius"/>
    </source>
</evidence>
<dbReference type="PANTHER" id="PTHR11782">
    <property type="entry name" value="ADENOSINE/GUANOSINE DIPHOSPHATASE"/>
    <property type="match status" value="1"/>
</dbReference>
<sequence>MKRVSQWGVFLSVGVLLLYVLLVKHHLGSGPQSVSRPAHRAADAQLFQYGVMFDAGSTGTRVHVFRFTVHTNAAPSLSQETFRAIEPGLSAYADDPDQNSF</sequence>
<dbReference type="Gene3D" id="3.30.420.40">
    <property type="match status" value="1"/>
</dbReference>
<comment type="similarity">
    <text evidence="1">Belongs to the GDA1/CD39 NTPase family.</text>
</comment>
<keyword evidence="2" id="KW-0378">Hydrolase</keyword>
<dbReference type="EMBL" id="JASDAP010000003">
    <property type="protein sequence ID" value="KAK1905360.1"/>
    <property type="molecule type" value="Genomic_DNA"/>
</dbReference>
<keyword evidence="3" id="KW-0472">Membrane</keyword>
<protein>
    <submittedName>
        <fullName evidence="4">Ectonucleoside triphosphate diphosphohydrolase 6</fullName>
    </submittedName>
</protein>
<dbReference type="InterPro" id="IPR000407">
    <property type="entry name" value="GDA1_CD39_NTPase"/>
</dbReference>
<accession>A0AAD9FNE0</accession>
<feature type="transmembrane region" description="Helical" evidence="3">
    <location>
        <begin position="6"/>
        <end position="23"/>
    </location>
</feature>
<dbReference type="AlphaFoldDB" id="A0AAD9FNE0"/>
<proteinExistence type="inferred from homology"/>
<dbReference type="PANTHER" id="PTHR11782:SF99">
    <property type="entry name" value="ECTONUCLEOSIDE TRIPHOSPHATE DIPHOSPHOHYDROLASE 6"/>
    <property type="match status" value="1"/>
</dbReference>
<reference evidence="4" key="1">
    <citation type="submission" date="2023-04" db="EMBL/GenBank/DDBJ databases">
        <title>Chromosome-level genome of Chaenocephalus aceratus.</title>
        <authorList>
            <person name="Park H."/>
        </authorList>
    </citation>
    <scope>NUCLEOTIDE SEQUENCE</scope>
    <source>
        <strain evidence="4">DE</strain>
        <tissue evidence="4">Muscle</tissue>
    </source>
</reference>
<dbReference type="Proteomes" id="UP001228049">
    <property type="component" value="Unassembled WGS sequence"/>
</dbReference>
<evidence type="ECO:0000256" key="2">
    <source>
        <dbReference type="ARBA" id="ARBA00022801"/>
    </source>
</evidence>
<organism evidence="4 5">
    <name type="scientific">Dissostichus eleginoides</name>
    <name type="common">Patagonian toothfish</name>
    <name type="synonym">Dissostichus amissus</name>
    <dbReference type="NCBI Taxonomy" id="100907"/>
    <lineage>
        <taxon>Eukaryota</taxon>
        <taxon>Metazoa</taxon>
        <taxon>Chordata</taxon>
        <taxon>Craniata</taxon>
        <taxon>Vertebrata</taxon>
        <taxon>Euteleostomi</taxon>
        <taxon>Actinopterygii</taxon>
        <taxon>Neopterygii</taxon>
        <taxon>Teleostei</taxon>
        <taxon>Neoteleostei</taxon>
        <taxon>Acanthomorphata</taxon>
        <taxon>Eupercaria</taxon>
        <taxon>Perciformes</taxon>
        <taxon>Notothenioidei</taxon>
        <taxon>Nototheniidae</taxon>
        <taxon>Dissostichus</taxon>
    </lineage>
</organism>
<evidence type="ECO:0000313" key="4">
    <source>
        <dbReference type="EMBL" id="KAK1905360.1"/>
    </source>
</evidence>
<dbReference type="GO" id="GO:0005794">
    <property type="term" value="C:Golgi apparatus"/>
    <property type="evidence" value="ECO:0007669"/>
    <property type="project" value="TreeGrafter"/>
</dbReference>
<evidence type="ECO:0000256" key="1">
    <source>
        <dbReference type="ARBA" id="ARBA00009283"/>
    </source>
</evidence>
<dbReference type="GO" id="GO:0016787">
    <property type="term" value="F:hydrolase activity"/>
    <property type="evidence" value="ECO:0007669"/>
    <property type="project" value="UniProtKB-KW"/>
</dbReference>
<name>A0AAD9FNE0_DISEL</name>
<evidence type="ECO:0000313" key="5">
    <source>
        <dbReference type="Proteomes" id="UP001228049"/>
    </source>
</evidence>
<keyword evidence="3" id="KW-1133">Transmembrane helix</keyword>
<comment type="caution">
    <text evidence="4">The sequence shown here is derived from an EMBL/GenBank/DDBJ whole genome shotgun (WGS) entry which is preliminary data.</text>
</comment>
<keyword evidence="5" id="KW-1185">Reference proteome</keyword>
<dbReference type="Pfam" id="PF01150">
    <property type="entry name" value="GDA1_CD39"/>
    <property type="match status" value="1"/>
</dbReference>
<keyword evidence="3" id="KW-0812">Transmembrane</keyword>
<gene>
    <name evidence="4" type="ORF">KUDE01_012542</name>
</gene>